<keyword evidence="2" id="KW-1185">Reference proteome</keyword>
<dbReference type="EnsemblProtists" id="EOD12918">
    <property type="protein sequence ID" value="EOD12918"/>
    <property type="gene ID" value="EMIHUDRAFT_213163"/>
</dbReference>
<organism evidence="1 2">
    <name type="scientific">Emiliania huxleyi (strain CCMP1516)</name>
    <dbReference type="NCBI Taxonomy" id="280463"/>
    <lineage>
        <taxon>Eukaryota</taxon>
        <taxon>Haptista</taxon>
        <taxon>Haptophyta</taxon>
        <taxon>Prymnesiophyceae</taxon>
        <taxon>Isochrysidales</taxon>
        <taxon>Noelaerhabdaceae</taxon>
        <taxon>Emiliania</taxon>
    </lineage>
</organism>
<dbReference type="GeneID" id="17258990"/>
<name>A0A0D3INT3_EMIH1</name>
<reference evidence="2" key="1">
    <citation type="journal article" date="2013" name="Nature">
        <title>Pan genome of the phytoplankton Emiliania underpins its global distribution.</title>
        <authorList>
            <person name="Read B.A."/>
            <person name="Kegel J."/>
            <person name="Klute M.J."/>
            <person name="Kuo A."/>
            <person name="Lefebvre S.C."/>
            <person name="Maumus F."/>
            <person name="Mayer C."/>
            <person name="Miller J."/>
            <person name="Monier A."/>
            <person name="Salamov A."/>
            <person name="Young J."/>
            <person name="Aguilar M."/>
            <person name="Claverie J.M."/>
            <person name="Frickenhaus S."/>
            <person name="Gonzalez K."/>
            <person name="Herman E.K."/>
            <person name="Lin Y.C."/>
            <person name="Napier J."/>
            <person name="Ogata H."/>
            <person name="Sarno A.F."/>
            <person name="Shmutz J."/>
            <person name="Schroeder D."/>
            <person name="de Vargas C."/>
            <person name="Verret F."/>
            <person name="von Dassow P."/>
            <person name="Valentin K."/>
            <person name="Van de Peer Y."/>
            <person name="Wheeler G."/>
            <person name="Dacks J.B."/>
            <person name="Delwiche C.F."/>
            <person name="Dyhrman S.T."/>
            <person name="Glockner G."/>
            <person name="John U."/>
            <person name="Richards T."/>
            <person name="Worden A.Z."/>
            <person name="Zhang X."/>
            <person name="Grigoriev I.V."/>
            <person name="Allen A.E."/>
            <person name="Bidle K."/>
            <person name="Borodovsky M."/>
            <person name="Bowler C."/>
            <person name="Brownlee C."/>
            <person name="Cock J.M."/>
            <person name="Elias M."/>
            <person name="Gladyshev V.N."/>
            <person name="Groth M."/>
            <person name="Guda C."/>
            <person name="Hadaegh A."/>
            <person name="Iglesias-Rodriguez M.D."/>
            <person name="Jenkins J."/>
            <person name="Jones B.M."/>
            <person name="Lawson T."/>
            <person name="Leese F."/>
            <person name="Lindquist E."/>
            <person name="Lobanov A."/>
            <person name="Lomsadze A."/>
            <person name="Malik S.B."/>
            <person name="Marsh M.E."/>
            <person name="Mackinder L."/>
            <person name="Mock T."/>
            <person name="Mueller-Roeber B."/>
            <person name="Pagarete A."/>
            <person name="Parker M."/>
            <person name="Probert I."/>
            <person name="Quesneville H."/>
            <person name="Raines C."/>
            <person name="Rensing S.A."/>
            <person name="Riano-Pachon D.M."/>
            <person name="Richier S."/>
            <person name="Rokitta S."/>
            <person name="Shiraiwa Y."/>
            <person name="Soanes D.M."/>
            <person name="van der Giezen M."/>
            <person name="Wahlund T.M."/>
            <person name="Williams B."/>
            <person name="Wilson W."/>
            <person name="Wolfe G."/>
            <person name="Wurch L.L."/>
        </authorList>
    </citation>
    <scope>NUCLEOTIDE SEQUENCE</scope>
</reference>
<protein>
    <recommendedName>
        <fullName evidence="3">C3H1-type domain-containing protein</fullName>
    </recommendedName>
</protein>
<dbReference type="KEGG" id="ehx:EMIHUDRAFT_213163"/>
<dbReference type="Proteomes" id="UP000013827">
    <property type="component" value="Unassembled WGS sequence"/>
</dbReference>
<accession>A0A0D3INT3</accession>
<dbReference type="AlphaFoldDB" id="A0A0D3INT3"/>
<sequence>MTMLLDEQLHSLKTKVNLGCDFYVDASMRVTPLALETPAVGSCESPFFATCASTPLKTLASRFGCRANESCERRHAPSARCSLLSGQMTLEEAVRFSSAREARLSAAADELTDRAARLKAKIKLVIGAIDEVQRGGAPT</sequence>
<dbReference type="PaxDb" id="2903-EOD12918"/>
<evidence type="ECO:0000313" key="1">
    <source>
        <dbReference type="EnsemblProtists" id="EOD12918"/>
    </source>
</evidence>
<evidence type="ECO:0000313" key="2">
    <source>
        <dbReference type="Proteomes" id="UP000013827"/>
    </source>
</evidence>
<reference evidence="1" key="2">
    <citation type="submission" date="2024-10" db="UniProtKB">
        <authorList>
            <consortium name="EnsemblProtists"/>
        </authorList>
    </citation>
    <scope>IDENTIFICATION</scope>
</reference>
<evidence type="ECO:0008006" key="3">
    <source>
        <dbReference type="Google" id="ProtNLM"/>
    </source>
</evidence>
<dbReference type="HOGENOM" id="CLU_1848842_0_0_1"/>
<proteinExistence type="predicted"/>
<dbReference type="RefSeq" id="XP_005765347.1">
    <property type="nucleotide sequence ID" value="XM_005765290.1"/>
</dbReference>